<keyword evidence="2" id="KW-1185">Reference proteome</keyword>
<protein>
    <recommendedName>
        <fullName evidence="3">Two component regulator three Y domain-containing protein</fullName>
    </recommendedName>
</protein>
<dbReference type="InterPro" id="IPR029058">
    <property type="entry name" value="AB_hydrolase_fold"/>
</dbReference>
<evidence type="ECO:0000313" key="2">
    <source>
        <dbReference type="Proteomes" id="UP000196877"/>
    </source>
</evidence>
<name>A0ABM6LFI4_9BACI</name>
<dbReference type="SUPFAM" id="SSF53474">
    <property type="entry name" value="alpha/beta-Hydrolases"/>
    <property type="match status" value="1"/>
</dbReference>
<dbReference type="CDD" id="cd00146">
    <property type="entry name" value="PKD"/>
    <property type="match status" value="1"/>
</dbReference>
<evidence type="ECO:0000313" key="1">
    <source>
        <dbReference type="EMBL" id="ASB88029.1"/>
    </source>
</evidence>
<evidence type="ECO:0008006" key="3">
    <source>
        <dbReference type="Google" id="ProtNLM"/>
    </source>
</evidence>
<dbReference type="InterPro" id="IPR035986">
    <property type="entry name" value="PKD_dom_sf"/>
</dbReference>
<gene>
    <name evidence="1" type="ORF">S101395_01520</name>
</gene>
<dbReference type="InterPro" id="IPR013783">
    <property type="entry name" value="Ig-like_fold"/>
</dbReference>
<dbReference type="Gene3D" id="3.40.50.1820">
    <property type="entry name" value="alpha/beta hydrolase"/>
    <property type="match status" value="1"/>
</dbReference>
<dbReference type="EMBL" id="CP021920">
    <property type="protein sequence ID" value="ASB88029.1"/>
    <property type="molecule type" value="Genomic_DNA"/>
</dbReference>
<proteinExistence type="predicted"/>
<accession>A0ABM6LFI4</accession>
<organism evidence="1 2">
    <name type="scientific">Bacillus sonorensis</name>
    <dbReference type="NCBI Taxonomy" id="119858"/>
    <lineage>
        <taxon>Bacteria</taxon>
        <taxon>Bacillati</taxon>
        <taxon>Bacillota</taxon>
        <taxon>Bacilli</taxon>
        <taxon>Bacillales</taxon>
        <taxon>Bacillaceae</taxon>
        <taxon>Bacillus</taxon>
    </lineage>
</organism>
<dbReference type="GeneID" id="92854521"/>
<dbReference type="Proteomes" id="UP000196877">
    <property type="component" value="Chromosome"/>
</dbReference>
<dbReference type="SUPFAM" id="SSF49299">
    <property type="entry name" value="PKD domain"/>
    <property type="match status" value="1"/>
</dbReference>
<dbReference type="Gene3D" id="2.60.40.10">
    <property type="entry name" value="Immunoglobulins"/>
    <property type="match status" value="1"/>
</dbReference>
<dbReference type="RefSeq" id="WP_006637892.1">
    <property type="nucleotide sequence ID" value="NZ_CABJEH010000003.1"/>
</dbReference>
<reference evidence="1 2" key="1">
    <citation type="submission" date="2017-06" db="EMBL/GenBank/DDBJ databases">
        <title>Genome sequence of Bacillus sonorensis strain SRCM101395.</title>
        <authorList>
            <person name="Cho S.H."/>
        </authorList>
    </citation>
    <scope>NUCLEOTIDE SEQUENCE [LARGE SCALE GENOMIC DNA]</scope>
    <source>
        <strain evidence="1 2">SRCM101395</strain>
    </source>
</reference>
<sequence>MIKGEAVFKGETEVKYLFQKSATSQSLVVVFSAFGAEGKPPAYNYLRALEGYDCNKLYILDDFGCRASYYLCENRDFYIERSVISLIKQIVRDNNINHVISCGSSKGGYAAIYYGIKYGFDSIIAGSPQYLLGDYLFNGSSLADVSGFISGGSDTQDKDFLNAILQDAVRSSNSSSKIYLHVGKGEYHYNHHVKPLIEELNKKGIQYVLDLGDYANHADVAKYFPEYLKQTISEETGVPYIKLLHEPSPTVKVNEQHEFHAHSSDPASTFAWYIYKDGKTIEKRMYTTSNKTTITFDEAGQYQLKVFVKNNANRKVTAKSRIINVKEAPSG</sequence>